<dbReference type="RefSeq" id="WP_217776359.1">
    <property type="nucleotide sequence ID" value="NZ_JAHRWL010000001.1"/>
</dbReference>
<dbReference type="InterPro" id="IPR007410">
    <property type="entry name" value="LpqE-like"/>
</dbReference>
<proteinExistence type="predicted"/>
<evidence type="ECO:0000313" key="3">
    <source>
        <dbReference type="EMBL" id="MBV2358502.1"/>
    </source>
</evidence>
<accession>A0ABS6N4C0</accession>
<organism evidence="3 4">
    <name type="scientific">Thalassococcus arenae</name>
    <dbReference type="NCBI Taxonomy" id="2851652"/>
    <lineage>
        <taxon>Bacteria</taxon>
        <taxon>Pseudomonadati</taxon>
        <taxon>Pseudomonadota</taxon>
        <taxon>Alphaproteobacteria</taxon>
        <taxon>Rhodobacterales</taxon>
        <taxon>Roseobacteraceae</taxon>
        <taxon>Thalassococcus</taxon>
    </lineage>
</organism>
<comment type="caution">
    <text evidence="3">The sequence shown here is derived from an EMBL/GenBank/DDBJ whole genome shotgun (WGS) entry which is preliminary data.</text>
</comment>
<dbReference type="EMBL" id="JAHRWL010000001">
    <property type="protein sequence ID" value="MBV2358502.1"/>
    <property type="molecule type" value="Genomic_DNA"/>
</dbReference>
<dbReference type="Proteomes" id="UP001166293">
    <property type="component" value="Unassembled WGS sequence"/>
</dbReference>
<dbReference type="PANTHER" id="PTHR36302:SF1">
    <property type="entry name" value="COPPER CHAPERONE PCU(A)C"/>
    <property type="match status" value="1"/>
</dbReference>
<keyword evidence="4" id="KW-1185">Reference proteome</keyword>
<keyword evidence="2" id="KW-0732">Signal</keyword>
<reference evidence="3" key="1">
    <citation type="submission" date="2021-06" db="EMBL/GenBank/DDBJ databases">
        <title>Thalassococcus sp. CAU 1522 isolated from sea sand, Republic of Korea.</title>
        <authorList>
            <person name="Kim W."/>
        </authorList>
    </citation>
    <scope>NUCLEOTIDE SEQUENCE</scope>
    <source>
        <strain evidence="3">CAU 1522</strain>
    </source>
</reference>
<evidence type="ECO:0000313" key="4">
    <source>
        <dbReference type="Proteomes" id="UP001166293"/>
    </source>
</evidence>
<feature type="region of interest" description="Disordered" evidence="1">
    <location>
        <begin position="145"/>
        <end position="166"/>
    </location>
</feature>
<evidence type="ECO:0000256" key="1">
    <source>
        <dbReference type="SAM" id="MobiDB-lite"/>
    </source>
</evidence>
<name>A0ABS6N4C0_9RHOB</name>
<feature type="signal peptide" evidence="2">
    <location>
        <begin position="1"/>
        <end position="21"/>
    </location>
</feature>
<dbReference type="InterPro" id="IPR058248">
    <property type="entry name" value="Lxx211020-like"/>
</dbReference>
<gene>
    <name evidence="3" type="ORF">KUH32_01830</name>
</gene>
<protein>
    <submittedName>
        <fullName evidence="3">Copper chaperone PCu(A)C</fullName>
    </submittedName>
</protein>
<dbReference type="Pfam" id="PF04314">
    <property type="entry name" value="PCuAC"/>
    <property type="match status" value="1"/>
</dbReference>
<evidence type="ECO:0000256" key="2">
    <source>
        <dbReference type="SAM" id="SignalP"/>
    </source>
</evidence>
<sequence length="166" mass="17328">MFQRILLAGAAALTLAVPAFADITIEDAYARSAMPNAKTGAAFMIISNSGDADDRLLSVASDVAQRVELHTHIDNGQGMMQMVEVEEGFVIPAGGSHALQRGGDHVMFMGLTGPLVQGEAVTVTLTFEKAGDMVVEIPVDLERQPAPGGMGHGMKHGQGMAPKASN</sequence>
<dbReference type="PANTHER" id="PTHR36302">
    <property type="entry name" value="BLR7088 PROTEIN"/>
    <property type="match status" value="1"/>
</dbReference>
<feature type="chain" id="PRO_5045600339" evidence="2">
    <location>
        <begin position="22"/>
        <end position="166"/>
    </location>
</feature>